<evidence type="ECO:0000313" key="2">
    <source>
        <dbReference type="Proteomes" id="UP001145114"/>
    </source>
</evidence>
<dbReference type="EMBL" id="JAMZIH010000304">
    <property type="protein sequence ID" value="KAJ1679566.1"/>
    <property type="molecule type" value="Genomic_DNA"/>
</dbReference>
<evidence type="ECO:0000313" key="1">
    <source>
        <dbReference type="EMBL" id="KAJ1679566.1"/>
    </source>
</evidence>
<protein>
    <submittedName>
        <fullName evidence="1">Uncharacterized protein</fullName>
    </submittedName>
</protein>
<sequence>MSTAYQAISPLNIPPYQRIRDNYTLVLASSSPRRKGIFDTIGIPYEVHVSDFAEDLDKASFETSGHYAMGTAVEKAKDVYGRLKAANPSTRYFVVAADTVVVNQGKVLEKPASPQEAVSMLESLNGGQHEVYTGVSIVIDNLGQGRQDAPPQHHSFFDQADIEFYSFERSILEAYVKTGDPLDKAGAYGYQSQGYFLPKAIHGDVYTVIGFPLTKFIQFLIQWDKEELMRK</sequence>
<organism evidence="1 2">
    <name type="scientific">Spiromyces aspiralis</name>
    <dbReference type="NCBI Taxonomy" id="68401"/>
    <lineage>
        <taxon>Eukaryota</taxon>
        <taxon>Fungi</taxon>
        <taxon>Fungi incertae sedis</taxon>
        <taxon>Zoopagomycota</taxon>
        <taxon>Kickxellomycotina</taxon>
        <taxon>Kickxellomycetes</taxon>
        <taxon>Kickxellales</taxon>
        <taxon>Kickxellaceae</taxon>
        <taxon>Spiromyces</taxon>
    </lineage>
</organism>
<comment type="caution">
    <text evidence="1">The sequence shown here is derived from an EMBL/GenBank/DDBJ whole genome shotgun (WGS) entry which is preliminary data.</text>
</comment>
<accession>A0ACC1HTD2</accession>
<proteinExistence type="predicted"/>
<name>A0ACC1HTD2_9FUNG</name>
<gene>
    <name evidence="1" type="ORF">EV182_001791</name>
</gene>
<reference evidence="1" key="1">
    <citation type="submission" date="2022-06" db="EMBL/GenBank/DDBJ databases">
        <title>Phylogenomic reconstructions and comparative analyses of Kickxellomycotina fungi.</title>
        <authorList>
            <person name="Reynolds N.K."/>
            <person name="Stajich J.E."/>
            <person name="Barry K."/>
            <person name="Grigoriev I.V."/>
            <person name="Crous P."/>
            <person name="Smith M.E."/>
        </authorList>
    </citation>
    <scope>NUCLEOTIDE SEQUENCE</scope>
    <source>
        <strain evidence="1">RSA 2271</strain>
    </source>
</reference>
<dbReference type="Proteomes" id="UP001145114">
    <property type="component" value="Unassembled WGS sequence"/>
</dbReference>
<keyword evidence="2" id="KW-1185">Reference proteome</keyword>